<dbReference type="Pfam" id="PF08240">
    <property type="entry name" value="ADH_N"/>
    <property type="match status" value="1"/>
</dbReference>
<accession>A0A165QTP8</accession>
<reference evidence="9 10" key="1">
    <citation type="journal article" date="2016" name="Mol. Biol. Evol.">
        <title>Comparative Genomics of Early-Diverging Mushroom-Forming Fungi Provides Insights into the Origins of Lignocellulose Decay Capabilities.</title>
        <authorList>
            <person name="Nagy L.G."/>
            <person name="Riley R."/>
            <person name="Tritt A."/>
            <person name="Adam C."/>
            <person name="Daum C."/>
            <person name="Floudas D."/>
            <person name="Sun H."/>
            <person name="Yadav J.S."/>
            <person name="Pangilinan J."/>
            <person name="Larsson K.H."/>
            <person name="Matsuura K."/>
            <person name="Barry K."/>
            <person name="Labutti K."/>
            <person name="Kuo R."/>
            <person name="Ohm R.A."/>
            <person name="Bhattacharya S.S."/>
            <person name="Shirouzu T."/>
            <person name="Yoshinaga Y."/>
            <person name="Martin F.M."/>
            <person name="Grigoriev I.V."/>
            <person name="Hibbett D.S."/>
        </authorList>
    </citation>
    <scope>NUCLEOTIDE SEQUENCE [LARGE SCALE GENOMIC DNA]</scope>
    <source>
        <strain evidence="9 10">HHB12029</strain>
    </source>
</reference>
<evidence type="ECO:0000256" key="3">
    <source>
        <dbReference type="ARBA" id="ARBA00022833"/>
    </source>
</evidence>
<organism evidence="9 10">
    <name type="scientific">Exidia glandulosa HHB12029</name>
    <dbReference type="NCBI Taxonomy" id="1314781"/>
    <lineage>
        <taxon>Eukaryota</taxon>
        <taxon>Fungi</taxon>
        <taxon>Dikarya</taxon>
        <taxon>Basidiomycota</taxon>
        <taxon>Agaricomycotina</taxon>
        <taxon>Agaricomycetes</taxon>
        <taxon>Auriculariales</taxon>
        <taxon>Exidiaceae</taxon>
        <taxon>Exidia</taxon>
    </lineage>
</organism>
<protein>
    <submittedName>
        <fullName evidence="9">Putative zinc-type alcohol dehydrogenase-like protein</fullName>
    </submittedName>
</protein>
<name>A0A165QTP8_EXIGL</name>
<dbReference type="InterPro" id="IPR013149">
    <property type="entry name" value="ADH-like_C"/>
</dbReference>
<dbReference type="InterPro" id="IPR011032">
    <property type="entry name" value="GroES-like_sf"/>
</dbReference>
<feature type="compositionally biased region" description="Polar residues" evidence="6">
    <location>
        <begin position="16"/>
        <end position="25"/>
    </location>
</feature>
<keyword evidence="2 5" id="KW-0479">Metal-binding</keyword>
<dbReference type="OrthoDB" id="3941538at2759"/>
<feature type="domain" description="Alcohol dehydrogenase-like N-terminal" evidence="8">
    <location>
        <begin position="55"/>
        <end position="176"/>
    </location>
</feature>
<keyword evidence="10" id="KW-1185">Reference proteome</keyword>
<dbReference type="EMBL" id="KV425882">
    <property type="protein sequence ID" value="KZW04058.1"/>
    <property type="molecule type" value="Genomic_DNA"/>
</dbReference>
<evidence type="ECO:0000256" key="2">
    <source>
        <dbReference type="ARBA" id="ARBA00022723"/>
    </source>
</evidence>
<sequence>MNNLANIAQKQFGDAPTSTTNSPNYRPNEKMKALVWHGATKVSVDDMPVPAITDPTDIILRVTGATICGSDLHLYQKEILQMHDGDILGHEFMGIVDEVGPEVKNFKKGDRVVSSFQISCGKCKSCQRGLSSMCDTTNNTAIAGRMYGQKMAGVFGYSHFVGGFAGGQAEYVRIPFGDHNLLAIPETVPDEKALFLSDIIPTSYHAVKCAEVKKGDAVAIWGLGPIGLLAARWCQLEGARRVVAIDNVPERLELARTKLGIEVIDFSQTSSVVDKLLEQEPYGFDCCIDAAAFRYAKGMLHTIERAIGLETDTSEIANECLRAVKKFGHVSLVADYAAFTNHFNIGALMEKGITFRGTGQCPVQYYWKDLLKKLEDGTFDPSFVITHRFDLSEMKELYSAFNDKKGGIMKTFVQTKWSSPPSPGFPTLSSVKNVANIA</sequence>
<dbReference type="SUPFAM" id="SSF51735">
    <property type="entry name" value="NAD(P)-binding Rossmann-fold domains"/>
    <property type="match status" value="1"/>
</dbReference>
<evidence type="ECO:0000256" key="4">
    <source>
        <dbReference type="ARBA" id="ARBA00023002"/>
    </source>
</evidence>
<evidence type="ECO:0000259" key="8">
    <source>
        <dbReference type="Pfam" id="PF08240"/>
    </source>
</evidence>
<dbReference type="SUPFAM" id="SSF50129">
    <property type="entry name" value="GroES-like"/>
    <property type="match status" value="1"/>
</dbReference>
<dbReference type="Gene3D" id="3.40.50.720">
    <property type="entry name" value="NAD(P)-binding Rossmann-like Domain"/>
    <property type="match status" value="1"/>
</dbReference>
<dbReference type="GO" id="GO:0008270">
    <property type="term" value="F:zinc ion binding"/>
    <property type="evidence" value="ECO:0007669"/>
    <property type="project" value="InterPro"/>
</dbReference>
<evidence type="ECO:0000256" key="1">
    <source>
        <dbReference type="ARBA" id="ARBA00001947"/>
    </source>
</evidence>
<dbReference type="STRING" id="1314781.A0A165QTP8"/>
<evidence type="ECO:0000256" key="6">
    <source>
        <dbReference type="SAM" id="MobiDB-lite"/>
    </source>
</evidence>
<dbReference type="InterPro" id="IPR002328">
    <property type="entry name" value="ADH_Zn_CS"/>
</dbReference>
<dbReference type="Gene3D" id="3.90.180.10">
    <property type="entry name" value="Medium-chain alcohol dehydrogenases, catalytic domain"/>
    <property type="match status" value="1"/>
</dbReference>
<dbReference type="InterPro" id="IPR036291">
    <property type="entry name" value="NAD(P)-bd_dom_sf"/>
</dbReference>
<feature type="domain" description="Alcohol dehydrogenase-like C-terminal" evidence="7">
    <location>
        <begin position="225"/>
        <end position="374"/>
    </location>
</feature>
<dbReference type="InParanoid" id="A0A165QTP8"/>
<feature type="region of interest" description="Disordered" evidence="6">
    <location>
        <begin position="1"/>
        <end position="28"/>
    </location>
</feature>
<dbReference type="PANTHER" id="PTHR42813:SF1">
    <property type="entry name" value="DEHYDROGENASE, PUTATIVE (AFU_ORTHOLOGUE AFUA_5G03930)-RELATED"/>
    <property type="match status" value="1"/>
</dbReference>
<gene>
    <name evidence="9" type="ORF">EXIGLDRAFT_635468</name>
</gene>
<dbReference type="Pfam" id="PF00107">
    <property type="entry name" value="ADH_zinc_N"/>
    <property type="match status" value="1"/>
</dbReference>
<evidence type="ECO:0000313" key="9">
    <source>
        <dbReference type="EMBL" id="KZW04058.1"/>
    </source>
</evidence>
<keyword evidence="3 5" id="KW-0862">Zinc</keyword>
<dbReference type="PANTHER" id="PTHR42813">
    <property type="entry name" value="ZINC-TYPE ALCOHOL DEHYDROGENASE-LIKE"/>
    <property type="match status" value="1"/>
</dbReference>
<dbReference type="Proteomes" id="UP000077266">
    <property type="component" value="Unassembled WGS sequence"/>
</dbReference>
<comment type="cofactor">
    <cofactor evidence="1 5">
        <name>Zn(2+)</name>
        <dbReference type="ChEBI" id="CHEBI:29105"/>
    </cofactor>
</comment>
<dbReference type="InterPro" id="IPR013154">
    <property type="entry name" value="ADH-like_N"/>
</dbReference>
<dbReference type="CDD" id="cd08283">
    <property type="entry name" value="FDH_like_1"/>
    <property type="match status" value="1"/>
</dbReference>
<dbReference type="PROSITE" id="PS00059">
    <property type="entry name" value="ADH_ZINC"/>
    <property type="match status" value="1"/>
</dbReference>
<evidence type="ECO:0000313" key="10">
    <source>
        <dbReference type="Proteomes" id="UP000077266"/>
    </source>
</evidence>
<dbReference type="AlphaFoldDB" id="A0A165QTP8"/>
<proteinExistence type="inferred from homology"/>
<keyword evidence="4" id="KW-0560">Oxidoreductase</keyword>
<dbReference type="GO" id="GO:0016491">
    <property type="term" value="F:oxidoreductase activity"/>
    <property type="evidence" value="ECO:0007669"/>
    <property type="project" value="UniProtKB-KW"/>
</dbReference>
<evidence type="ECO:0000256" key="5">
    <source>
        <dbReference type="RuleBase" id="RU361277"/>
    </source>
</evidence>
<evidence type="ECO:0000259" key="7">
    <source>
        <dbReference type="Pfam" id="PF00107"/>
    </source>
</evidence>
<comment type="similarity">
    <text evidence="5">Belongs to the zinc-containing alcohol dehydrogenase family.</text>
</comment>